<dbReference type="Proteomes" id="UP000077037">
    <property type="component" value="Unassembled WGS sequence"/>
</dbReference>
<organism evidence="7 8">
    <name type="scientific">Bordetella ansorpii</name>
    <dbReference type="NCBI Taxonomy" id="288768"/>
    <lineage>
        <taxon>Bacteria</taxon>
        <taxon>Pseudomonadati</taxon>
        <taxon>Pseudomonadota</taxon>
        <taxon>Betaproteobacteria</taxon>
        <taxon>Burkholderiales</taxon>
        <taxon>Alcaligenaceae</taxon>
        <taxon>Bordetella</taxon>
    </lineage>
</organism>
<dbReference type="GO" id="GO:0003677">
    <property type="term" value="F:DNA binding"/>
    <property type="evidence" value="ECO:0007669"/>
    <property type="project" value="UniProtKB-KW"/>
</dbReference>
<evidence type="ECO:0000256" key="2">
    <source>
        <dbReference type="ARBA" id="ARBA00023015"/>
    </source>
</evidence>
<evidence type="ECO:0000256" key="5">
    <source>
        <dbReference type="ARBA" id="ARBA00023163"/>
    </source>
</evidence>
<dbReference type="SUPFAM" id="SSF53850">
    <property type="entry name" value="Periplasmic binding protein-like II"/>
    <property type="match status" value="1"/>
</dbReference>
<dbReference type="SUPFAM" id="SSF46785">
    <property type="entry name" value="Winged helix' DNA-binding domain"/>
    <property type="match status" value="1"/>
</dbReference>
<keyword evidence="4" id="KW-0010">Activator</keyword>
<comment type="similarity">
    <text evidence="1">Belongs to the LysR transcriptional regulatory family.</text>
</comment>
<dbReference type="InterPro" id="IPR036390">
    <property type="entry name" value="WH_DNA-bd_sf"/>
</dbReference>
<dbReference type="EMBL" id="FKBS01000008">
    <property type="protein sequence ID" value="SAH99477.1"/>
    <property type="molecule type" value="Genomic_DNA"/>
</dbReference>
<feature type="domain" description="HTH lysR-type" evidence="6">
    <location>
        <begin position="1"/>
        <end position="58"/>
    </location>
</feature>
<proteinExistence type="inferred from homology"/>
<reference evidence="7 8" key="1">
    <citation type="submission" date="2016-03" db="EMBL/GenBank/DDBJ databases">
        <authorList>
            <consortium name="Pathogen Informatics"/>
        </authorList>
    </citation>
    <scope>NUCLEOTIDE SEQUENCE [LARGE SCALE GENOMIC DNA]</scope>
    <source>
        <strain evidence="7 8">NCTC13364</strain>
    </source>
</reference>
<dbReference type="PANTHER" id="PTHR30293:SF0">
    <property type="entry name" value="NITROGEN ASSIMILATION REGULATORY PROTEIN NAC"/>
    <property type="match status" value="1"/>
</dbReference>
<dbReference type="AlphaFoldDB" id="A0A157LS01"/>
<sequence length="312" mass="33481">MDTRPLKYFVGIVDAGSLSRAARSLHVAQPALTLHMNRLEAELGVQLLLRDVRGATPTEAGKAVYQHAKHVLRQLAATPEVAAQAAIGPSGPVVVGLPWTVSSVIGLDLLRAVLDHLPAVRLQIVEGPSSMLGTLVTQGQLDMAVVFDDTNHDALSLTPMLVEPLWLVGAHGTLKRRRKATLEEACTYPLLLLRRPNGIREILETSWLRLNVKPQVRAEIDSPSLLMQAIASRMGFSILPSASLPGSDAKLRLDSALLQDEALARTGYIAVSRYHHPTAAAVETRHLLTACINDAIAGGVWACRALTATSPA</sequence>
<dbReference type="PANTHER" id="PTHR30293">
    <property type="entry name" value="TRANSCRIPTIONAL REGULATORY PROTEIN NAC-RELATED"/>
    <property type="match status" value="1"/>
</dbReference>
<dbReference type="PROSITE" id="PS50931">
    <property type="entry name" value="HTH_LYSR"/>
    <property type="match status" value="1"/>
</dbReference>
<dbReference type="GO" id="GO:0003700">
    <property type="term" value="F:DNA-binding transcription factor activity"/>
    <property type="evidence" value="ECO:0007669"/>
    <property type="project" value="InterPro"/>
</dbReference>
<evidence type="ECO:0000256" key="4">
    <source>
        <dbReference type="ARBA" id="ARBA00023159"/>
    </source>
</evidence>
<gene>
    <name evidence="7" type="primary">cynR_1</name>
    <name evidence="7" type="ORF">SAMEA1982600_00839</name>
</gene>
<keyword evidence="2" id="KW-0805">Transcription regulation</keyword>
<dbReference type="Pfam" id="PF00126">
    <property type="entry name" value="HTH_1"/>
    <property type="match status" value="1"/>
</dbReference>
<evidence type="ECO:0000256" key="1">
    <source>
        <dbReference type="ARBA" id="ARBA00009437"/>
    </source>
</evidence>
<dbReference type="PRINTS" id="PR00039">
    <property type="entry name" value="HTHLYSR"/>
</dbReference>
<keyword evidence="3" id="KW-0238">DNA-binding</keyword>
<dbReference type="InterPro" id="IPR000847">
    <property type="entry name" value="LysR_HTH_N"/>
</dbReference>
<dbReference type="Gene3D" id="1.10.10.10">
    <property type="entry name" value="Winged helix-like DNA-binding domain superfamily/Winged helix DNA-binding domain"/>
    <property type="match status" value="1"/>
</dbReference>
<keyword evidence="5" id="KW-0804">Transcription</keyword>
<evidence type="ECO:0000259" key="6">
    <source>
        <dbReference type="PROSITE" id="PS50931"/>
    </source>
</evidence>
<name>A0A157LS01_9BORD</name>
<accession>A0A157LS01</accession>
<dbReference type="OrthoDB" id="8587114at2"/>
<protein>
    <submittedName>
        <fullName evidence="7">LysR family regulatory protein</fullName>
    </submittedName>
</protein>
<dbReference type="InterPro" id="IPR036388">
    <property type="entry name" value="WH-like_DNA-bd_sf"/>
</dbReference>
<evidence type="ECO:0000256" key="3">
    <source>
        <dbReference type="ARBA" id="ARBA00023125"/>
    </source>
</evidence>
<dbReference type="FunFam" id="1.10.10.10:FF:000001">
    <property type="entry name" value="LysR family transcriptional regulator"/>
    <property type="match status" value="1"/>
</dbReference>
<evidence type="ECO:0000313" key="7">
    <source>
        <dbReference type="EMBL" id="SAH99477.1"/>
    </source>
</evidence>
<dbReference type="Pfam" id="PF03466">
    <property type="entry name" value="LysR_substrate"/>
    <property type="match status" value="1"/>
</dbReference>
<dbReference type="Gene3D" id="3.40.190.290">
    <property type="match status" value="1"/>
</dbReference>
<evidence type="ECO:0000313" key="8">
    <source>
        <dbReference type="Proteomes" id="UP000077037"/>
    </source>
</evidence>
<dbReference type="InterPro" id="IPR005119">
    <property type="entry name" value="LysR_subst-bd"/>
</dbReference>
<dbReference type="GO" id="GO:2000142">
    <property type="term" value="P:regulation of DNA-templated transcription initiation"/>
    <property type="evidence" value="ECO:0007669"/>
    <property type="project" value="TreeGrafter"/>
</dbReference>